<evidence type="ECO:0000256" key="1">
    <source>
        <dbReference type="ARBA" id="ARBA00004141"/>
    </source>
</evidence>
<keyword evidence="8" id="KW-1185">Reference proteome</keyword>
<dbReference type="PANTHER" id="PTHR23508">
    <property type="entry name" value="CARBOXYLIC ACID TRANSPORTER PROTEIN HOMOLOG"/>
    <property type="match status" value="1"/>
</dbReference>
<protein>
    <submittedName>
        <fullName evidence="7">Aromatic acid/H+ symport family MFS transporter</fullName>
    </submittedName>
</protein>
<dbReference type="Proteomes" id="UP001501588">
    <property type="component" value="Unassembled WGS sequence"/>
</dbReference>
<feature type="transmembrane region" description="Helical" evidence="5">
    <location>
        <begin position="348"/>
        <end position="370"/>
    </location>
</feature>
<feature type="transmembrane region" description="Helical" evidence="5">
    <location>
        <begin position="146"/>
        <end position="168"/>
    </location>
</feature>
<feature type="transmembrane region" description="Helical" evidence="5">
    <location>
        <begin position="15"/>
        <end position="37"/>
    </location>
</feature>
<dbReference type="InterPro" id="IPR005828">
    <property type="entry name" value="MFS_sugar_transport-like"/>
</dbReference>
<dbReference type="InterPro" id="IPR036259">
    <property type="entry name" value="MFS_trans_sf"/>
</dbReference>
<feature type="transmembrane region" description="Helical" evidence="5">
    <location>
        <begin position="324"/>
        <end position="342"/>
    </location>
</feature>
<dbReference type="PANTHER" id="PTHR23508:SF10">
    <property type="entry name" value="CARBOXYLIC ACID TRANSPORTER PROTEIN HOMOLOG"/>
    <property type="match status" value="1"/>
</dbReference>
<comment type="caution">
    <text evidence="7">The sequence shown here is derived from an EMBL/GenBank/DDBJ whole genome shotgun (WGS) entry which is preliminary data.</text>
</comment>
<feature type="transmembrane region" description="Helical" evidence="5">
    <location>
        <begin position="57"/>
        <end position="76"/>
    </location>
</feature>
<dbReference type="Gene3D" id="1.20.1250.20">
    <property type="entry name" value="MFS general substrate transporter like domains"/>
    <property type="match status" value="2"/>
</dbReference>
<dbReference type="RefSeq" id="WP_343897017.1">
    <property type="nucleotide sequence ID" value="NZ_BAAAFZ010000061.1"/>
</dbReference>
<evidence type="ECO:0000256" key="5">
    <source>
        <dbReference type="SAM" id="Phobius"/>
    </source>
</evidence>
<sequence length="462" mass="47355">MTPDSELEAKRRRTVLWVVGLATLGLVFDGYDVVVYGAVVSTFLRNPNELGAVTPEIAGALGSYALFGVLVGALLAGSVGDILGRRKVMLTAYAWFSVGMGVTALTHSTATFGLMRFITGLGVGALVATTGALVSEYAPPGKKNLVNAITYSGVPIGSLLAALLAIILLDAIGWRGMFWIGALPLVTLFPLAIVRMPESVAWLASRGRFEEARAISIRTGVPMPEGLPKALGTAGAAAPVGGGRAGFAGLFGPGYLFPTIVLGLMSATGLVLVYSLNTWLPELMLRAGFNAKGSLSFLLVLNGGAILGAVAGSRLADRLGPKPVVAGAFLTGAVAIALLTLTAPLGTLLLIVAVAGLGTSGTQTLIYGFVANYYRTNVRGAGVAWCAGFGRLGGVGGPLLGGFLVGAGFALDLIFYVLAGLALLGLLLTLLVPVRRPRELRSTVIEPTPAMPAIPAEPGRTS</sequence>
<evidence type="ECO:0000313" key="7">
    <source>
        <dbReference type="EMBL" id="GAA0596441.1"/>
    </source>
</evidence>
<feature type="transmembrane region" description="Helical" evidence="5">
    <location>
        <begin position="254"/>
        <end position="274"/>
    </location>
</feature>
<feature type="transmembrane region" description="Helical" evidence="5">
    <location>
        <begin position="114"/>
        <end position="134"/>
    </location>
</feature>
<feature type="transmembrane region" description="Helical" evidence="5">
    <location>
        <begin position="174"/>
        <end position="194"/>
    </location>
</feature>
<comment type="subcellular location">
    <subcellularLocation>
        <location evidence="1">Membrane</location>
        <topology evidence="1">Multi-pass membrane protein</topology>
    </subcellularLocation>
</comment>
<organism evidence="7 8">
    <name type="scientific">Craurococcus roseus</name>
    <dbReference type="NCBI Taxonomy" id="77585"/>
    <lineage>
        <taxon>Bacteria</taxon>
        <taxon>Pseudomonadati</taxon>
        <taxon>Pseudomonadota</taxon>
        <taxon>Alphaproteobacteria</taxon>
        <taxon>Acetobacterales</taxon>
        <taxon>Acetobacteraceae</taxon>
        <taxon>Craurococcus</taxon>
    </lineage>
</organism>
<feature type="transmembrane region" description="Helical" evidence="5">
    <location>
        <begin position="88"/>
        <end position="108"/>
    </location>
</feature>
<dbReference type="Pfam" id="PF00083">
    <property type="entry name" value="Sugar_tr"/>
    <property type="match status" value="1"/>
</dbReference>
<keyword evidence="3 5" id="KW-1133">Transmembrane helix</keyword>
<dbReference type="InterPro" id="IPR020846">
    <property type="entry name" value="MFS_dom"/>
</dbReference>
<evidence type="ECO:0000256" key="3">
    <source>
        <dbReference type="ARBA" id="ARBA00022989"/>
    </source>
</evidence>
<feature type="domain" description="Major facilitator superfamily (MFS) profile" evidence="6">
    <location>
        <begin position="18"/>
        <end position="437"/>
    </location>
</feature>
<dbReference type="Pfam" id="PF07690">
    <property type="entry name" value="MFS_1"/>
    <property type="match status" value="1"/>
</dbReference>
<keyword evidence="4 5" id="KW-0472">Membrane</keyword>
<evidence type="ECO:0000313" key="8">
    <source>
        <dbReference type="Proteomes" id="UP001501588"/>
    </source>
</evidence>
<evidence type="ECO:0000256" key="2">
    <source>
        <dbReference type="ARBA" id="ARBA00022692"/>
    </source>
</evidence>
<evidence type="ECO:0000259" key="6">
    <source>
        <dbReference type="PROSITE" id="PS50850"/>
    </source>
</evidence>
<feature type="transmembrane region" description="Helical" evidence="5">
    <location>
        <begin position="294"/>
        <end position="312"/>
    </location>
</feature>
<keyword evidence="2 5" id="KW-0812">Transmembrane</keyword>
<feature type="transmembrane region" description="Helical" evidence="5">
    <location>
        <begin position="382"/>
        <end position="407"/>
    </location>
</feature>
<evidence type="ECO:0000256" key="4">
    <source>
        <dbReference type="ARBA" id="ARBA00023136"/>
    </source>
</evidence>
<name>A0ABN1FS70_9PROT</name>
<feature type="transmembrane region" description="Helical" evidence="5">
    <location>
        <begin position="413"/>
        <end position="432"/>
    </location>
</feature>
<dbReference type="PROSITE" id="PS00217">
    <property type="entry name" value="SUGAR_TRANSPORT_2"/>
    <property type="match status" value="1"/>
</dbReference>
<proteinExistence type="predicted"/>
<gene>
    <name evidence="7" type="ORF">GCM10009416_38490</name>
</gene>
<dbReference type="PROSITE" id="PS50850">
    <property type="entry name" value="MFS"/>
    <property type="match status" value="1"/>
</dbReference>
<dbReference type="InterPro" id="IPR011701">
    <property type="entry name" value="MFS"/>
</dbReference>
<accession>A0ABN1FS70</accession>
<dbReference type="EMBL" id="BAAAFZ010000061">
    <property type="protein sequence ID" value="GAA0596441.1"/>
    <property type="molecule type" value="Genomic_DNA"/>
</dbReference>
<reference evidence="7 8" key="1">
    <citation type="journal article" date="2019" name="Int. J. Syst. Evol. Microbiol.">
        <title>The Global Catalogue of Microorganisms (GCM) 10K type strain sequencing project: providing services to taxonomists for standard genome sequencing and annotation.</title>
        <authorList>
            <consortium name="The Broad Institute Genomics Platform"/>
            <consortium name="The Broad Institute Genome Sequencing Center for Infectious Disease"/>
            <person name="Wu L."/>
            <person name="Ma J."/>
        </authorList>
    </citation>
    <scope>NUCLEOTIDE SEQUENCE [LARGE SCALE GENOMIC DNA]</scope>
    <source>
        <strain evidence="7 8">JCM 9933</strain>
    </source>
</reference>
<dbReference type="InterPro" id="IPR005829">
    <property type="entry name" value="Sugar_transporter_CS"/>
</dbReference>
<dbReference type="SUPFAM" id="SSF103473">
    <property type="entry name" value="MFS general substrate transporter"/>
    <property type="match status" value="1"/>
</dbReference>